<dbReference type="Proteomes" id="UP001472677">
    <property type="component" value="Unassembled WGS sequence"/>
</dbReference>
<evidence type="ECO:0000313" key="1">
    <source>
        <dbReference type="EMBL" id="KAK8539402.1"/>
    </source>
</evidence>
<reference evidence="1 2" key="1">
    <citation type="journal article" date="2024" name="G3 (Bethesda)">
        <title>Genome assembly of Hibiscus sabdariffa L. provides insights into metabolisms of medicinal natural products.</title>
        <authorList>
            <person name="Kim T."/>
        </authorList>
    </citation>
    <scope>NUCLEOTIDE SEQUENCE [LARGE SCALE GENOMIC DNA]</scope>
    <source>
        <strain evidence="1">TK-2024</strain>
        <tissue evidence="1">Old leaves</tissue>
    </source>
</reference>
<protein>
    <submittedName>
        <fullName evidence="1">Uncharacterized protein</fullName>
    </submittedName>
</protein>
<evidence type="ECO:0000313" key="2">
    <source>
        <dbReference type="Proteomes" id="UP001472677"/>
    </source>
</evidence>
<name>A0ABR2DI14_9ROSI</name>
<dbReference type="EMBL" id="JBBPBM010000026">
    <property type="protein sequence ID" value="KAK8539402.1"/>
    <property type="molecule type" value="Genomic_DNA"/>
</dbReference>
<accession>A0ABR2DI14</accession>
<organism evidence="1 2">
    <name type="scientific">Hibiscus sabdariffa</name>
    <name type="common">roselle</name>
    <dbReference type="NCBI Taxonomy" id="183260"/>
    <lineage>
        <taxon>Eukaryota</taxon>
        <taxon>Viridiplantae</taxon>
        <taxon>Streptophyta</taxon>
        <taxon>Embryophyta</taxon>
        <taxon>Tracheophyta</taxon>
        <taxon>Spermatophyta</taxon>
        <taxon>Magnoliopsida</taxon>
        <taxon>eudicotyledons</taxon>
        <taxon>Gunneridae</taxon>
        <taxon>Pentapetalae</taxon>
        <taxon>rosids</taxon>
        <taxon>malvids</taxon>
        <taxon>Malvales</taxon>
        <taxon>Malvaceae</taxon>
        <taxon>Malvoideae</taxon>
        <taxon>Hibiscus</taxon>
    </lineage>
</organism>
<proteinExistence type="predicted"/>
<keyword evidence="2" id="KW-1185">Reference proteome</keyword>
<sequence>MESGGSSGTVKNARAIGSRGGVCSAGAILDAVVGDRSWERDVIEYNQVSSTKVVVGEAGAAIVPTVGIVLGEFGR</sequence>
<comment type="caution">
    <text evidence="1">The sequence shown here is derived from an EMBL/GenBank/DDBJ whole genome shotgun (WGS) entry which is preliminary data.</text>
</comment>
<gene>
    <name evidence="1" type="ORF">V6N12_043028</name>
</gene>